<dbReference type="KEGG" id="dci:103508322"/>
<accession>A0A1S3D116</accession>
<feature type="compositionally biased region" description="Basic and acidic residues" evidence="1">
    <location>
        <begin position="37"/>
        <end position="53"/>
    </location>
</feature>
<dbReference type="Proteomes" id="UP000079169">
    <property type="component" value="Unplaced"/>
</dbReference>
<dbReference type="STRING" id="121845.A0A1S3D116"/>
<name>A0A1S3D116_DIACI</name>
<evidence type="ECO:0000313" key="3">
    <source>
        <dbReference type="RefSeq" id="XP_008471095.1"/>
    </source>
</evidence>
<dbReference type="PaxDb" id="121845-A0A1S3D116"/>
<keyword evidence="2" id="KW-1185">Reference proteome</keyword>
<feature type="region of interest" description="Disordered" evidence="1">
    <location>
        <begin position="1"/>
        <end position="53"/>
    </location>
</feature>
<evidence type="ECO:0000256" key="1">
    <source>
        <dbReference type="SAM" id="MobiDB-lite"/>
    </source>
</evidence>
<dbReference type="RefSeq" id="XP_008471095.1">
    <property type="nucleotide sequence ID" value="XM_008472873.3"/>
</dbReference>
<sequence>MADDEGFSWDDVEAIEEPKAEESAAETAEGPAAGAPAEKKPEEPKPRYVPQKDSDIQALHFPKYIKRDIKKTREFHHWVRPTRLQYRYNYDYAHNYYDDVIHYLNSKSQGGHVTELPQLNGTFCLSTKALYSAFHAP</sequence>
<dbReference type="GeneID" id="103508322"/>
<feature type="compositionally biased region" description="Low complexity" evidence="1">
    <location>
        <begin position="25"/>
        <end position="36"/>
    </location>
</feature>
<organism evidence="2 3">
    <name type="scientific">Diaphorina citri</name>
    <name type="common">Asian citrus psyllid</name>
    <dbReference type="NCBI Taxonomy" id="121845"/>
    <lineage>
        <taxon>Eukaryota</taxon>
        <taxon>Metazoa</taxon>
        <taxon>Ecdysozoa</taxon>
        <taxon>Arthropoda</taxon>
        <taxon>Hexapoda</taxon>
        <taxon>Insecta</taxon>
        <taxon>Pterygota</taxon>
        <taxon>Neoptera</taxon>
        <taxon>Paraneoptera</taxon>
        <taxon>Hemiptera</taxon>
        <taxon>Sternorrhyncha</taxon>
        <taxon>Psylloidea</taxon>
        <taxon>Psyllidae</taxon>
        <taxon>Diaphorininae</taxon>
        <taxon>Diaphorina</taxon>
    </lineage>
</organism>
<gene>
    <name evidence="3" type="primary">LOC103508322</name>
</gene>
<dbReference type="AlphaFoldDB" id="A0A1S3D116"/>
<reference evidence="3" key="1">
    <citation type="submission" date="2025-08" db="UniProtKB">
        <authorList>
            <consortium name="RefSeq"/>
        </authorList>
    </citation>
    <scope>IDENTIFICATION</scope>
</reference>
<evidence type="ECO:0000313" key="2">
    <source>
        <dbReference type="Proteomes" id="UP000079169"/>
    </source>
</evidence>
<protein>
    <submittedName>
        <fullName evidence="3">Flightin</fullName>
    </submittedName>
</protein>
<feature type="compositionally biased region" description="Acidic residues" evidence="1">
    <location>
        <begin position="1"/>
        <end position="15"/>
    </location>
</feature>
<proteinExistence type="predicted"/>